<evidence type="ECO:0000313" key="2">
    <source>
        <dbReference type="EMBL" id="MPQ63517.1"/>
    </source>
</evidence>
<evidence type="ECO:0000259" key="1">
    <source>
        <dbReference type="Pfam" id="PF05157"/>
    </source>
</evidence>
<gene>
    <name evidence="2" type="ORF">E4V82_15530</name>
</gene>
<dbReference type="Gene3D" id="3.30.300.160">
    <property type="entry name" value="Type II secretion system, protein E, N-terminal domain"/>
    <property type="match status" value="1"/>
</dbReference>
<dbReference type="EMBL" id="SPSF01000035">
    <property type="protein sequence ID" value="MPQ63517.1"/>
    <property type="molecule type" value="Genomic_DNA"/>
</dbReference>
<evidence type="ECO:0000313" key="3">
    <source>
        <dbReference type="Proteomes" id="UP000342249"/>
    </source>
</evidence>
<proteinExistence type="predicted"/>
<dbReference type="Proteomes" id="UP000342249">
    <property type="component" value="Unassembled WGS sequence"/>
</dbReference>
<reference evidence="2 3" key="1">
    <citation type="journal article" date="2019" name="Lett. Appl. Microbiol.">
        <title>A case of 'blown pack' spoilage of vacuum-packaged pork likely associated with Clostridium estertheticum in Canada.</title>
        <authorList>
            <person name="Zhang P."/>
            <person name="Ward P."/>
            <person name="McMullen L.M."/>
            <person name="Yang X."/>
        </authorList>
    </citation>
    <scope>NUCLEOTIDE SEQUENCE [LARGE SCALE GENOMIC DNA]</scope>
    <source>
        <strain evidence="2 3">MA19</strain>
    </source>
</reference>
<organism evidence="2 3">
    <name type="scientific">Clostridium estertheticum</name>
    <dbReference type="NCBI Taxonomy" id="238834"/>
    <lineage>
        <taxon>Bacteria</taxon>
        <taxon>Bacillati</taxon>
        <taxon>Bacillota</taxon>
        <taxon>Clostridia</taxon>
        <taxon>Eubacteriales</taxon>
        <taxon>Clostridiaceae</taxon>
        <taxon>Clostridium</taxon>
    </lineage>
</organism>
<accession>A0A5N7J451</accession>
<protein>
    <recommendedName>
        <fullName evidence="1">Type II secretion system protein GspE N-terminal domain-containing protein</fullName>
    </recommendedName>
</protein>
<feature type="domain" description="Type II secretion system protein GspE N-terminal" evidence="1">
    <location>
        <begin position="22"/>
        <end position="62"/>
    </location>
</feature>
<comment type="caution">
    <text evidence="2">The sequence shown here is derived from an EMBL/GenBank/DDBJ whole genome shotgun (WGS) entry which is preliminary data.</text>
</comment>
<dbReference type="SUPFAM" id="SSF160246">
    <property type="entry name" value="EspE N-terminal domain-like"/>
    <property type="match status" value="1"/>
</dbReference>
<dbReference type="InterPro" id="IPR037257">
    <property type="entry name" value="T2SS_E_N_sf"/>
</dbReference>
<dbReference type="AlphaFoldDB" id="A0A5N7J451"/>
<name>A0A5N7J451_9CLOT</name>
<dbReference type="InterPro" id="IPR007831">
    <property type="entry name" value="T2SS_GspE_N"/>
</dbReference>
<sequence>MRVKRLGDLLIEFGKITSEELNKVLAFGIEDNKIKVAMSDPLNILAIDDVKISSGFNVEIFIKSPIPIKNNSCIKTV</sequence>
<dbReference type="Pfam" id="PF05157">
    <property type="entry name" value="MshEN"/>
    <property type="match status" value="1"/>
</dbReference>